<evidence type="ECO:0000259" key="3">
    <source>
        <dbReference type="PROSITE" id="PS50835"/>
    </source>
</evidence>
<sequence length="268" mass="30252">MQQHCHHSLDDFTNCSSHFPRPGRHSPGPDCGMAVRLLCSVALYLLGAGFSDADIYQTPRYCVIGTGKKITLECSQTMGLDNMYWYQQDPGMELQLIHYSYGVNTTEKGERSSRSTVSRISKEHFPLTLETANSSQTSSYFCASGLKDAAVTQFPRRRILETEKEFTLQCSQKMNHYAMYWYRQDPGFGLRLIYYSTGPDSFKKGDVPEGYHVSRDELEHFPLTLKSASPNQTSVYFCASAESTAWHGCFLSAQKEGQTEVLKIPDPN</sequence>
<dbReference type="PANTHER" id="PTHR23268">
    <property type="entry name" value="T-CELL RECEPTOR BETA CHAIN"/>
    <property type="match status" value="1"/>
</dbReference>
<reference evidence="4" key="1">
    <citation type="submission" date="2019-10" db="EMBL/GenBank/DDBJ databases">
        <title>The sequence and de novo assembly of the wild yak genome.</title>
        <authorList>
            <person name="Liu Y."/>
        </authorList>
    </citation>
    <scope>NUCLEOTIDE SEQUENCE [LARGE SCALE GENOMIC DNA]</scope>
    <source>
        <strain evidence="4">WY2019</strain>
    </source>
</reference>
<dbReference type="PANTHER" id="PTHR23268:SF104">
    <property type="entry name" value="IMMUNOGLOBULIN V-SET DOMAIN-CONTAINING PROTEIN"/>
    <property type="match status" value="1"/>
</dbReference>
<comment type="caution">
    <text evidence="4">The sequence shown here is derived from an EMBL/GenBank/DDBJ whole genome shotgun (WGS) entry which is preliminary data.</text>
</comment>
<dbReference type="InterPro" id="IPR013106">
    <property type="entry name" value="Ig_V-set"/>
</dbReference>
<organism evidence="4 5">
    <name type="scientific">Bos mutus</name>
    <name type="common">wild yak</name>
    <dbReference type="NCBI Taxonomy" id="72004"/>
    <lineage>
        <taxon>Eukaryota</taxon>
        <taxon>Metazoa</taxon>
        <taxon>Chordata</taxon>
        <taxon>Craniata</taxon>
        <taxon>Vertebrata</taxon>
        <taxon>Euteleostomi</taxon>
        <taxon>Mammalia</taxon>
        <taxon>Eutheria</taxon>
        <taxon>Laurasiatheria</taxon>
        <taxon>Artiodactyla</taxon>
        <taxon>Ruminantia</taxon>
        <taxon>Pecora</taxon>
        <taxon>Bovidae</taxon>
        <taxon>Bovinae</taxon>
        <taxon>Bos</taxon>
    </lineage>
</organism>
<dbReference type="SMART" id="SM00406">
    <property type="entry name" value="IGv"/>
    <property type="match status" value="2"/>
</dbReference>
<dbReference type="InterPro" id="IPR007110">
    <property type="entry name" value="Ig-like_dom"/>
</dbReference>
<dbReference type="Gene3D" id="2.60.40.10">
    <property type="entry name" value="Immunoglobulins"/>
    <property type="match status" value="2"/>
</dbReference>
<dbReference type="GO" id="GO:0005886">
    <property type="term" value="C:plasma membrane"/>
    <property type="evidence" value="ECO:0007669"/>
    <property type="project" value="TreeGrafter"/>
</dbReference>
<keyword evidence="5" id="KW-1185">Reference proteome</keyword>
<name>A0A6B0RT06_9CETA</name>
<protein>
    <recommendedName>
        <fullName evidence="3">Ig-like domain-containing protein</fullName>
    </recommendedName>
</protein>
<dbReference type="AlphaFoldDB" id="A0A6B0RT06"/>
<dbReference type="Pfam" id="PF07686">
    <property type="entry name" value="V-set"/>
    <property type="match status" value="2"/>
</dbReference>
<dbReference type="SUPFAM" id="SSF48726">
    <property type="entry name" value="Immunoglobulin"/>
    <property type="match status" value="2"/>
</dbReference>
<accession>A0A6B0RT06</accession>
<evidence type="ECO:0000256" key="1">
    <source>
        <dbReference type="ARBA" id="ARBA00022729"/>
    </source>
</evidence>
<dbReference type="InterPro" id="IPR036179">
    <property type="entry name" value="Ig-like_dom_sf"/>
</dbReference>
<dbReference type="InterPro" id="IPR003599">
    <property type="entry name" value="Ig_sub"/>
</dbReference>
<dbReference type="GO" id="GO:0007166">
    <property type="term" value="P:cell surface receptor signaling pathway"/>
    <property type="evidence" value="ECO:0007669"/>
    <property type="project" value="TreeGrafter"/>
</dbReference>
<dbReference type="GO" id="GO:0002376">
    <property type="term" value="P:immune system process"/>
    <property type="evidence" value="ECO:0007669"/>
    <property type="project" value="UniProtKB-KW"/>
</dbReference>
<gene>
    <name evidence="4" type="ORF">E5288_WYG012406</name>
</gene>
<proteinExistence type="predicted"/>
<dbReference type="SMART" id="SM00409">
    <property type="entry name" value="IG"/>
    <property type="match status" value="2"/>
</dbReference>
<dbReference type="InterPro" id="IPR050413">
    <property type="entry name" value="TCR_beta_variable"/>
</dbReference>
<dbReference type="EMBL" id="VBQZ03000079">
    <property type="protein sequence ID" value="MXQ92211.1"/>
    <property type="molecule type" value="Genomic_DNA"/>
</dbReference>
<evidence type="ECO:0000256" key="2">
    <source>
        <dbReference type="ARBA" id="ARBA00022859"/>
    </source>
</evidence>
<dbReference type="InterPro" id="IPR013783">
    <property type="entry name" value="Ig-like_fold"/>
</dbReference>
<dbReference type="Proteomes" id="UP000322234">
    <property type="component" value="Unassembled WGS sequence"/>
</dbReference>
<keyword evidence="1" id="KW-0732">Signal</keyword>
<evidence type="ECO:0000313" key="5">
    <source>
        <dbReference type="Proteomes" id="UP000322234"/>
    </source>
</evidence>
<feature type="domain" description="Ig-like" evidence="3">
    <location>
        <begin position="53"/>
        <end position="152"/>
    </location>
</feature>
<keyword evidence="2" id="KW-0391">Immunity</keyword>
<evidence type="ECO:0000313" key="4">
    <source>
        <dbReference type="EMBL" id="MXQ92211.1"/>
    </source>
</evidence>
<dbReference type="PROSITE" id="PS50835">
    <property type="entry name" value="IG_LIKE"/>
    <property type="match status" value="1"/>
</dbReference>